<keyword evidence="9 10" id="KW-0234">DNA repair</keyword>
<evidence type="ECO:0000256" key="8">
    <source>
        <dbReference type="ARBA" id="ARBA00022932"/>
    </source>
</evidence>
<evidence type="ECO:0000256" key="4">
    <source>
        <dbReference type="ARBA" id="ARBA00022695"/>
    </source>
</evidence>
<name>A0A366IBK4_9FIRM</name>
<evidence type="ECO:0000313" key="12">
    <source>
        <dbReference type="EMBL" id="RBP66649.1"/>
    </source>
</evidence>
<dbReference type="AlphaFoldDB" id="A0A366IBK4"/>
<evidence type="ECO:0000256" key="2">
    <source>
        <dbReference type="ARBA" id="ARBA00022457"/>
    </source>
</evidence>
<evidence type="ECO:0000256" key="9">
    <source>
        <dbReference type="ARBA" id="ARBA00023204"/>
    </source>
</evidence>
<dbReference type="InterPro" id="IPR050116">
    <property type="entry name" value="DNA_polymerase-Y"/>
</dbReference>
<keyword evidence="10" id="KW-0963">Cytoplasm</keyword>
<dbReference type="GO" id="GO:0005829">
    <property type="term" value="C:cytosol"/>
    <property type="evidence" value="ECO:0007669"/>
    <property type="project" value="TreeGrafter"/>
</dbReference>
<feature type="binding site" evidence="10">
    <location>
        <position position="106"/>
    </location>
    <ligand>
        <name>Mg(2+)</name>
        <dbReference type="ChEBI" id="CHEBI:18420"/>
    </ligand>
</feature>
<evidence type="ECO:0000256" key="5">
    <source>
        <dbReference type="ARBA" id="ARBA00022723"/>
    </source>
</evidence>
<keyword evidence="4 10" id="KW-0548">Nucleotidyltransferase</keyword>
<dbReference type="PROSITE" id="PS50173">
    <property type="entry name" value="UMUC"/>
    <property type="match status" value="1"/>
</dbReference>
<keyword evidence="8 10" id="KW-0239">DNA-directed DNA polymerase</keyword>
<keyword evidence="3 10" id="KW-0808">Transferase</keyword>
<dbReference type="InterPro" id="IPR022880">
    <property type="entry name" value="DNApol_IV"/>
</dbReference>
<dbReference type="InterPro" id="IPR043128">
    <property type="entry name" value="Rev_trsase/Diguanyl_cyclase"/>
</dbReference>
<feature type="domain" description="UmuC" evidence="11">
    <location>
        <begin position="6"/>
        <end position="188"/>
    </location>
</feature>
<evidence type="ECO:0000256" key="7">
    <source>
        <dbReference type="ARBA" id="ARBA00022842"/>
    </source>
</evidence>
<comment type="subunit">
    <text evidence="10">Monomer.</text>
</comment>
<dbReference type="GO" id="GO:0042276">
    <property type="term" value="P:error-prone translesion synthesis"/>
    <property type="evidence" value="ECO:0007669"/>
    <property type="project" value="TreeGrafter"/>
</dbReference>
<keyword evidence="6 10" id="KW-0227">DNA damage</keyword>
<dbReference type="HAMAP" id="MF_01113">
    <property type="entry name" value="DNApol_IV"/>
    <property type="match status" value="1"/>
</dbReference>
<dbReference type="EC" id="2.7.7.7" evidence="10"/>
<dbReference type="OrthoDB" id="9808813at2"/>
<keyword evidence="5 10" id="KW-0479">Metal-binding</keyword>
<dbReference type="EMBL" id="QNRX01000005">
    <property type="protein sequence ID" value="RBP66649.1"/>
    <property type="molecule type" value="Genomic_DNA"/>
</dbReference>
<dbReference type="Gene3D" id="3.30.70.270">
    <property type="match status" value="1"/>
</dbReference>
<dbReference type="Gene3D" id="3.30.1490.100">
    <property type="entry name" value="DNA polymerase, Y-family, little finger domain"/>
    <property type="match status" value="1"/>
</dbReference>
<dbReference type="GO" id="GO:0003887">
    <property type="term" value="F:DNA-directed DNA polymerase activity"/>
    <property type="evidence" value="ECO:0007669"/>
    <property type="project" value="UniProtKB-UniRule"/>
</dbReference>
<dbReference type="PANTHER" id="PTHR11076">
    <property type="entry name" value="DNA REPAIR POLYMERASE UMUC / TRANSFERASE FAMILY MEMBER"/>
    <property type="match status" value="1"/>
</dbReference>
<evidence type="ECO:0000256" key="1">
    <source>
        <dbReference type="ARBA" id="ARBA00010945"/>
    </source>
</evidence>
<dbReference type="GO" id="GO:0006281">
    <property type="term" value="P:DNA repair"/>
    <property type="evidence" value="ECO:0007669"/>
    <property type="project" value="UniProtKB-UniRule"/>
</dbReference>
<dbReference type="GO" id="GO:0000287">
    <property type="term" value="F:magnesium ion binding"/>
    <property type="evidence" value="ECO:0007669"/>
    <property type="project" value="UniProtKB-UniRule"/>
</dbReference>
<sequence length="405" mass="45914">MQNKVVFLVDMNAFFISCETTRHPQIIEKPAAVAGDPKNRTGIILTANYEARKYGVRTAMQVHEARKLCPQIVLIAPDHSFYRQKSHEVMNVLMEYTPIIEQNSVDEAWLDMTGSERIFGQPLEVAKTIMSHINEECGLWCSIGISENKFLSKMASDMKKPQGITELWQKDIKKKLWPLPVRKMYGIGNQTAKKLQSIGIFTIGDIAQYSRESLYKKFGKIGSQVYLLANGIDSSPVVSHNHDDVKSIGRSVTLSKDINNVEDAKLVLMKLADEVGIQARKQNKKGRTIQIIIKYSNFQTITRQKTIEPTNLTTIIYDTGIELLHKYWDPHKSVRLLGISLNNFDEKGHYEQISMFDLPKANVPKDNLEKTAKLEKALDAIREKYGSSTINRASLLDKNIGSKEK</sequence>
<dbReference type="RefSeq" id="WP_113920083.1">
    <property type="nucleotide sequence ID" value="NZ_QNRX01000005.1"/>
</dbReference>
<dbReference type="InterPro" id="IPR017961">
    <property type="entry name" value="DNA_pol_Y-fam_little_finger"/>
</dbReference>
<keyword evidence="2 10" id="KW-0515">Mutator protein</keyword>
<dbReference type="NCBIfam" id="NF002848">
    <property type="entry name" value="PRK03103.1"/>
    <property type="match status" value="1"/>
</dbReference>
<dbReference type="SUPFAM" id="SSF100879">
    <property type="entry name" value="Lesion bypass DNA polymerase (Y-family), little finger domain"/>
    <property type="match status" value="1"/>
</dbReference>
<dbReference type="CDD" id="cd03586">
    <property type="entry name" value="PolY_Pol_IV_kappa"/>
    <property type="match status" value="1"/>
</dbReference>
<proteinExistence type="inferred from homology"/>
<dbReference type="PANTHER" id="PTHR11076:SF35">
    <property type="entry name" value="DNA REPAIR PROTEIN HOMOLOG YOBH"/>
    <property type="match status" value="1"/>
</dbReference>
<keyword evidence="10" id="KW-0235">DNA replication</keyword>
<dbReference type="Pfam" id="PF11799">
    <property type="entry name" value="IMS_C"/>
    <property type="match status" value="1"/>
</dbReference>
<protein>
    <recommendedName>
        <fullName evidence="10">DNA polymerase IV</fullName>
        <shortName evidence="10">Pol IV</shortName>
        <ecNumber evidence="10">2.7.7.7</ecNumber>
    </recommendedName>
</protein>
<comment type="caution">
    <text evidence="12">The sequence shown here is derived from an EMBL/GenBank/DDBJ whole genome shotgun (WGS) entry which is preliminary data.</text>
</comment>
<dbReference type="Gene3D" id="3.40.1170.60">
    <property type="match status" value="1"/>
</dbReference>
<keyword evidence="13" id="KW-1185">Reference proteome</keyword>
<comment type="catalytic activity">
    <reaction evidence="10">
        <text>DNA(n) + a 2'-deoxyribonucleoside 5'-triphosphate = DNA(n+1) + diphosphate</text>
        <dbReference type="Rhea" id="RHEA:22508"/>
        <dbReference type="Rhea" id="RHEA-COMP:17339"/>
        <dbReference type="Rhea" id="RHEA-COMP:17340"/>
        <dbReference type="ChEBI" id="CHEBI:33019"/>
        <dbReference type="ChEBI" id="CHEBI:61560"/>
        <dbReference type="ChEBI" id="CHEBI:173112"/>
        <dbReference type="EC" id="2.7.7.7"/>
    </reaction>
</comment>
<dbReference type="Proteomes" id="UP000253490">
    <property type="component" value="Unassembled WGS sequence"/>
</dbReference>
<dbReference type="InterPro" id="IPR036775">
    <property type="entry name" value="DNA_pol_Y-fam_lit_finger_sf"/>
</dbReference>
<evidence type="ECO:0000313" key="13">
    <source>
        <dbReference type="Proteomes" id="UP000253490"/>
    </source>
</evidence>
<comment type="similarity">
    <text evidence="1 10">Belongs to the DNA polymerase type-Y family.</text>
</comment>
<dbReference type="FunFam" id="3.40.1170.60:FF:000003">
    <property type="entry name" value="DNA polymerase eta"/>
    <property type="match status" value="1"/>
</dbReference>
<feature type="active site" evidence="10">
    <location>
        <position position="107"/>
    </location>
</feature>
<gene>
    <name evidence="10" type="primary">dinB</name>
    <name evidence="12" type="ORF">DES36_10528</name>
</gene>
<dbReference type="GO" id="GO:0003684">
    <property type="term" value="F:damaged DNA binding"/>
    <property type="evidence" value="ECO:0007669"/>
    <property type="project" value="InterPro"/>
</dbReference>
<dbReference type="NCBIfam" id="NF002677">
    <property type="entry name" value="PRK02406.1"/>
    <property type="match status" value="1"/>
</dbReference>
<feature type="site" description="Substrate discrimination" evidence="10">
    <location>
        <position position="15"/>
    </location>
</feature>
<accession>A0A366IBK4</accession>
<dbReference type="SUPFAM" id="SSF56672">
    <property type="entry name" value="DNA/RNA polymerases"/>
    <property type="match status" value="1"/>
</dbReference>
<evidence type="ECO:0000256" key="10">
    <source>
        <dbReference type="HAMAP-Rule" id="MF_01113"/>
    </source>
</evidence>
<dbReference type="Pfam" id="PF11798">
    <property type="entry name" value="IMS_HHH"/>
    <property type="match status" value="1"/>
</dbReference>
<keyword evidence="7 10" id="KW-0460">Magnesium</keyword>
<dbReference type="InterPro" id="IPR043502">
    <property type="entry name" value="DNA/RNA_pol_sf"/>
</dbReference>
<dbReference type="InterPro" id="IPR024728">
    <property type="entry name" value="PolY_HhH_motif"/>
</dbReference>
<evidence type="ECO:0000256" key="3">
    <source>
        <dbReference type="ARBA" id="ARBA00022679"/>
    </source>
</evidence>
<dbReference type="Pfam" id="PF00817">
    <property type="entry name" value="IMS"/>
    <property type="match status" value="1"/>
</dbReference>
<dbReference type="Gene3D" id="1.10.150.20">
    <property type="entry name" value="5' to 3' exonuclease, C-terminal subdomain"/>
    <property type="match status" value="1"/>
</dbReference>
<comment type="function">
    <text evidence="10">Poorly processive, error-prone DNA polymerase involved in untargeted mutagenesis. Copies undamaged DNA at stalled replication forks, which arise in vivo from mismatched or misaligned primer ends. These misaligned primers can be extended by PolIV. Exhibits no 3'-5' exonuclease (proofreading) activity. May be involved in translesional synthesis, in conjunction with the beta clamp from PolIII.</text>
</comment>
<feature type="binding site" evidence="10">
    <location>
        <position position="10"/>
    </location>
    <ligand>
        <name>Mg(2+)</name>
        <dbReference type="ChEBI" id="CHEBI:18420"/>
    </ligand>
</feature>
<dbReference type="GO" id="GO:0006261">
    <property type="term" value="P:DNA-templated DNA replication"/>
    <property type="evidence" value="ECO:0007669"/>
    <property type="project" value="UniProtKB-UniRule"/>
</dbReference>
<organism evidence="12 13">
    <name type="scientific">Alkalibaculum bacchi</name>
    <dbReference type="NCBI Taxonomy" id="645887"/>
    <lineage>
        <taxon>Bacteria</taxon>
        <taxon>Bacillati</taxon>
        <taxon>Bacillota</taxon>
        <taxon>Clostridia</taxon>
        <taxon>Eubacteriales</taxon>
        <taxon>Eubacteriaceae</taxon>
        <taxon>Alkalibaculum</taxon>
    </lineage>
</organism>
<dbReference type="InterPro" id="IPR001126">
    <property type="entry name" value="UmuC"/>
</dbReference>
<reference evidence="12 13" key="1">
    <citation type="submission" date="2018-06" db="EMBL/GenBank/DDBJ databases">
        <title>Genomic Encyclopedia of Type Strains, Phase IV (KMG-IV): sequencing the most valuable type-strain genomes for metagenomic binning, comparative biology and taxonomic classification.</title>
        <authorList>
            <person name="Goeker M."/>
        </authorList>
    </citation>
    <scope>NUCLEOTIDE SEQUENCE [LARGE SCALE GENOMIC DNA]</scope>
    <source>
        <strain evidence="12 13">DSM 22112</strain>
    </source>
</reference>
<evidence type="ECO:0000259" key="11">
    <source>
        <dbReference type="PROSITE" id="PS50173"/>
    </source>
</evidence>
<evidence type="ECO:0000256" key="6">
    <source>
        <dbReference type="ARBA" id="ARBA00022763"/>
    </source>
</evidence>
<dbReference type="GO" id="GO:0009432">
    <property type="term" value="P:SOS response"/>
    <property type="evidence" value="ECO:0007669"/>
    <property type="project" value="TreeGrafter"/>
</dbReference>
<comment type="subcellular location">
    <subcellularLocation>
        <location evidence="10">Cytoplasm</location>
    </subcellularLocation>
</comment>
<keyword evidence="10" id="KW-0238">DNA-binding</keyword>
<comment type="cofactor">
    <cofactor evidence="10">
        <name>Mg(2+)</name>
        <dbReference type="ChEBI" id="CHEBI:18420"/>
    </cofactor>
    <text evidence="10">Binds 2 magnesium ions per subunit.</text>
</comment>